<accession>A0AAJ0BA59</accession>
<name>A0AAJ0BA59_9PEZI</name>
<organism evidence="1 2">
    <name type="scientific">Echria macrotheca</name>
    <dbReference type="NCBI Taxonomy" id="438768"/>
    <lineage>
        <taxon>Eukaryota</taxon>
        <taxon>Fungi</taxon>
        <taxon>Dikarya</taxon>
        <taxon>Ascomycota</taxon>
        <taxon>Pezizomycotina</taxon>
        <taxon>Sordariomycetes</taxon>
        <taxon>Sordariomycetidae</taxon>
        <taxon>Sordariales</taxon>
        <taxon>Schizotheciaceae</taxon>
        <taxon>Echria</taxon>
    </lineage>
</organism>
<dbReference type="Gene3D" id="3.30.70.100">
    <property type="match status" value="2"/>
</dbReference>
<evidence type="ECO:0000313" key="1">
    <source>
        <dbReference type="EMBL" id="KAK1754523.1"/>
    </source>
</evidence>
<dbReference type="SUPFAM" id="SSF54909">
    <property type="entry name" value="Dimeric alpha+beta barrel"/>
    <property type="match status" value="1"/>
</dbReference>
<dbReference type="InterPro" id="IPR011008">
    <property type="entry name" value="Dimeric_a/b-barrel"/>
</dbReference>
<dbReference type="EMBL" id="MU839835">
    <property type="protein sequence ID" value="KAK1754523.1"/>
    <property type="molecule type" value="Genomic_DNA"/>
</dbReference>
<comment type="caution">
    <text evidence="1">The sequence shown here is derived from an EMBL/GenBank/DDBJ whole genome shotgun (WGS) entry which is preliminary data.</text>
</comment>
<gene>
    <name evidence="1" type="ORF">QBC47DRAFT_384146</name>
</gene>
<proteinExistence type="predicted"/>
<dbReference type="AlphaFoldDB" id="A0AAJ0BA59"/>
<evidence type="ECO:0008006" key="3">
    <source>
        <dbReference type="Google" id="ProtNLM"/>
    </source>
</evidence>
<protein>
    <recommendedName>
        <fullName evidence="3">ABM domain-containing protein</fullName>
    </recommendedName>
</protein>
<dbReference type="PANTHER" id="PTHR42052">
    <property type="entry name" value="ABM DOMAIN-CONTAINING PROTEIN"/>
    <property type="match status" value="1"/>
</dbReference>
<dbReference type="Proteomes" id="UP001239445">
    <property type="component" value="Unassembled WGS sequence"/>
</dbReference>
<keyword evidence="2" id="KW-1185">Reference proteome</keyword>
<reference evidence="1" key="1">
    <citation type="submission" date="2023-06" db="EMBL/GenBank/DDBJ databases">
        <title>Genome-scale phylogeny and comparative genomics of the fungal order Sordariales.</title>
        <authorList>
            <consortium name="Lawrence Berkeley National Laboratory"/>
            <person name="Hensen N."/>
            <person name="Bonometti L."/>
            <person name="Westerberg I."/>
            <person name="Brannstrom I.O."/>
            <person name="Guillou S."/>
            <person name="Cros-Aarteil S."/>
            <person name="Calhoun S."/>
            <person name="Haridas S."/>
            <person name="Kuo A."/>
            <person name="Mondo S."/>
            <person name="Pangilinan J."/>
            <person name="Riley R."/>
            <person name="Labutti K."/>
            <person name="Andreopoulos B."/>
            <person name="Lipzen A."/>
            <person name="Chen C."/>
            <person name="Yanf M."/>
            <person name="Daum C."/>
            <person name="Ng V."/>
            <person name="Clum A."/>
            <person name="Steindorff A."/>
            <person name="Ohm R."/>
            <person name="Martin F."/>
            <person name="Silar P."/>
            <person name="Natvig D."/>
            <person name="Lalanne C."/>
            <person name="Gautier V."/>
            <person name="Ament-Velasquez S.L."/>
            <person name="Kruys A."/>
            <person name="Hutchinson M.I."/>
            <person name="Powell A.J."/>
            <person name="Barry K."/>
            <person name="Miller A.N."/>
            <person name="Grigoriev I.V."/>
            <person name="Debuchy R."/>
            <person name="Gladieux P."/>
            <person name="Thoren M.H."/>
            <person name="Johannesson H."/>
        </authorList>
    </citation>
    <scope>NUCLEOTIDE SEQUENCE</scope>
    <source>
        <strain evidence="1">PSN4</strain>
    </source>
</reference>
<evidence type="ECO:0000313" key="2">
    <source>
        <dbReference type="Proteomes" id="UP001239445"/>
    </source>
</evidence>
<dbReference type="PANTHER" id="PTHR42052:SF1">
    <property type="entry name" value="ABM DOMAIN-CONTAINING PROTEIN"/>
    <property type="match status" value="1"/>
</dbReference>
<sequence length="301" mass="33953">MTPRPGTSKQVPTCCEQSRSGLAPFKAWRTKRQRMFAWSGSKDLEDSACIQVCLETAYKSASSLLSVCCRSRMRFEQHKRTMNVTEFAFARLKTGDIEPALLEGFRKALNVQNDWHAANYSHLPCTIAERASFVFQQIEDPTRILITAKWESVESHWKWIQSEENLSVMASLGPYMVNESADDLDLSHCAGDFFGSVQDEVPGDSTTLVNSPVVAVERFFIDAEMEDAFKRKLDAPQTTPKAGVAFKGGWRIDVGTGQKQEYMLVSGWESVEKHMDFNEDLSNGARDLAAESTIKHYRRMV</sequence>